<dbReference type="PANTHER" id="PTHR30250">
    <property type="entry name" value="PST FAMILY PREDICTED COLANIC ACID TRANSPORTER"/>
    <property type="match status" value="1"/>
</dbReference>
<evidence type="ECO:0000313" key="8">
    <source>
        <dbReference type="Proteomes" id="UP000636110"/>
    </source>
</evidence>
<name>A0ABR6EXV0_9SPHI</name>
<dbReference type="EMBL" id="WNXC01000004">
    <property type="protein sequence ID" value="MBB2149791.1"/>
    <property type="molecule type" value="Genomic_DNA"/>
</dbReference>
<keyword evidence="4 6" id="KW-1133">Transmembrane helix</keyword>
<evidence type="ECO:0000256" key="1">
    <source>
        <dbReference type="ARBA" id="ARBA00004651"/>
    </source>
</evidence>
<feature type="transmembrane region" description="Helical" evidence="6">
    <location>
        <begin position="343"/>
        <end position="364"/>
    </location>
</feature>
<comment type="subcellular location">
    <subcellularLocation>
        <location evidence="1">Cell membrane</location>
        <topology evidence="1">Multi-pass membrane protein</topology>
    </subcellularLocation>
</comment>
<feature type="transmembrane region" description="Helical" evidence="6">
    <location>
        <begin position="84"/>
        <end position="111"/>
    </location>
</feature>
<evidence type="ECO:0008006" key="9">
    <source>
        <dbReference type="Google" id="ProtNLM"/>
    </source>
</evidence>
<dbReference type="Proteomes" id="UP000636110">
    <property type="component" value="Unassembled WGS sequence"/>
</dbReference>
<protein>
    <recommendedName>
        <fullName evidence="9">Na+-driven multidrug efflux pump</fullName>
    </recommendedName>
</protein>
<feature type="transmembrane region" description="Helical" evidence="6">
    <location>
        <begin position="41"/>
        <end position="63"/>
    </location>
</feature>
<evidence type="ECO:0000256" key="5">
    <source>
        <dbReference type="ARBA" id="ARBA00023136"/>
    </source>
</evidence>
<evidence type="ECO:0000313" key="7">
    <source>
        <dbReference type="EMBL" id="MBB2149791.1"/>
    </source>
</evidence>
<keyword evidence="5 6" id="KW-0472">Membrane</keyword>
<feature type="transmembrane region" description="Helical" evidence="6">
    <location>
        <begin position="402"/>
        <end position="423"/>
    </location>
</feature>
<keyword evidence="8" id="KW-1185">Reference proteome</keyword>
<gene>
    <name evidence="7" type="ORF">GM920_12855</name>
</gene>
<comment type="caution">
    <text evidence="7">The sequence shown here is derived from an EMBL/GenBank/DDBJ whole genome shotgun (WGS) entry which is preliminary data.</text>
</comment>
<dbReference type="PANTHER" id="PTHR30250:SF26">
    <property type="entry name" value="PSMA PROTEIN"/>
    <property type="match status" value="1"/>
</dbReference>
<evidence type="ECO:0000256" key="3">
    <source>
        <dbReference type="ARBA" id="ARBA00022692"/>
    </source>
</evidence>
<accession>A0ABR6EXV0</accession>
<dbReference type="RefSeq" id="WP_182957863.1">
    <property type="nucleotide sequence ID" value="NZ_WNXC01000004.1"/>
</dbReference>
<dbReference type="InterPro" id="IPR050833">
    <property type="entry name" value="Poly_Biosynth_Transport"/>
</dbReference>
<feature type="transmembrane region" description="Helical" evidence="6">
    <location>
        <begin position="376"/>
        <end position="396"/>
    </location>
</feature>
<feature type="transmembrane region" description="Helical" evidence="6">
    <location>
        <begin position="313"/>
        <end position="337"/>
    </location>
</feature>
<organism evidence="7 8">
    <name type="scientific">Pedobacter gandavensis</name>
    <dbReference type="NCBI Taxonomy" id="2679963"/>
    <lineage>
        <taxon>Bacteria</taxon>
        <taxon>Pseudomonadati</taxon>
        <taxon>Bacteroidota</taxon>
        <taxon>Sphingobacteriia</taxon>
        <taxon>Sphingobacteriales</taxon>
        <taxon>Sphingobacteriaceae</taxon>
        <taxon>Pedobacter</taxon>
    </lineage>
</organism>
<keyword evidence="2" id="KW-1003">Cell membrane</keyword>
<feature type="transmembrane region" description="Helical" evidence="6">
    <location>
        <begin position="467"/>
        <end position="488"/>
    </location>
</feature>
<feature type="transmembrane region" description="Helical" evidence="6">
    <location>
        <begin position="443"/>
        <end position="461"/>
    </location>
</feature>
<evidence type="ECO:0000256" key="2">
    <source>
        <dbReference type="ARBA" id="ARBA00022475"/>
    </source>
</evidence>
<feature type="transmembrane region" description="Helical" evidence="6">
    <location>
        <begin position="184"/>
        <end position="207"/>
    </location>
</feature>
<evidence type="ECO:0000256" key="6">
    <source>
        <dbReference type="SAM" id="Phobius"/>
    </source>
</evidence>
<keyword evidence="3 6" id="KW-0812">Transmembrane</keyword>
<sequence length="515" mass="57137">MKSGNKVVMNMGILYARMLITMGISLYATRLVLTALGAADYGLFNLIAGLIAMLSFLNTAMATSTQRYLSFYQGKNDLTMQKRVFSNSLILHLGIGIVIVSGLEIAGLFLFNGFLNIPQDRIHIAQMIYHFMSVTVFFTVIAVPFTGSLVAHENMLWVAIVNVVETLLKLGIAYLLYIVAQDKLAVYGLLTAGISIVSFLLYAIYCFRKYEDCSLKGIFSVETKLMKELTSFAGWNLFGSLCALGRAEGLAILLNIFLGTVVNAAFGIANQVAAQLNFFSFTLLRAINPQIMKSEGAANREKMLRLSMIGSKFGFFLLAFVAVPCIFEMNTILNLWLTTVPEYTVVFCSLMLCATLINQLTIGLQSAVQATGKVKAYQMVVGSVLLLALPLAYVLLKLGYPPYYVFIGYCFVELIACTLRLFFLKSIAGLSISLYFSNVIYKIIIPLCLLILTCYLSVSYLHFQFRFFFTGAAGVLVFATSIYLFGLCEDEKSFLKKMISALFDKLQARKQLKHV</sequence>
<evidence type="ECO:0000256" key="4">
    <source>
        <dbReference type="ARBA" id="ARBA00022989"/>
    </source>
</evidence>
<reference evidence="7 8" key="1">
    <citation type="submission" date="2019-11" db="EMBL/GenBank/DDBJ databases">
        <title>Description of Pedobacter sp. LMG 31462T.</title>
        <authorList>
            <person name="Carlier A."/>
            <person name="Qi S."/>
            <person name="Vandamme P."/>
        </authorList>
    </citation>
    <scope>NUCLEOTIDE SEQUENCE [LARGE SCALE GENOMIC DNA]</scope>
    <source>
        <strain evidence="7 8">LMG 31462</strain>
    </source>
</reference>
<feature type="transmembrane region" description="Helical" evidence="6">
    <location>
        <begin position="12"/>
        <end position="29"/>
    </location>
</feature>
<feature type="transmembrane region" description="Helical" evidence="6">
    <location>
        <begin position="155"/>
        <end position="178"/>
    </location>
</feature>
<proteinExistence type="predicted"/>
<feature type="transmembrane region" description="Helical" evidence="6">
    <location>
        <begin position="123"/>
        <end position="143"/>
    </location>
</feature>